<accession>A0A8T4KY16</accession>
<dbReference type="Proteomes" id="UP000677687">
    <property type="component" value="Unassembled WGS sequence"/>
</dbReference>
<comment type="caution">
    <text evidence="13">The sequence shown here is derived from an EMBL/GenBank/DDBJ whole genome shotgun (WGS) entry which is preliminary data.</text>
</comment>
<evidence type="ECO:0000256" key="1">
    <source>
        <dbReference type="ARBA" id="ARBA00009196"/>
    </source>
</evidence>
<keyword evidence="6" id="KW-0547">Nucleotide-binding</keyword>
<dbReference type="SUPFAM" id="SSF56112">
    <property type="entry name" value="Protein kinase-like (PK-like)"/>
    <property type="match status" value="1"/>
</dbReference>
<evidence type="ECO:0000313" key="14">
    <source>
        <dbReference type="Proteomes" id="UP000677687"/>
    </source>
</evidence>
<evidence type="ECO:0000256" key="2">
    <source>
        <dbReference type="ARBA" id="ARBA00012513"/>
    </source>
</evidence>
<evidence type="ECO:0000259" key="12">
    <source>
        <dbReference type="SMART" id="SM00090"/>
    </source>
</evidence>
<evidence type="ECO:0000256" key="8">
    <source>
        <dbReference type="ARBA" id="ARBA00022840"/>
    </source>
</evidence>
<feature type="domain" description="RIO kinase" evidence="12">
    <location>
        <begin position="2"/>
        <end position="227"/>
    </location>
</feature>
<name>A0A8T4KY16_9ARCH</name>
<dbReference type="AlphaFoldDB" id="A0A8T4KY16"/>
<protein>
    <recommendedName>
        <fullName evidence="2">non-specific serine/threonine protein kinase</fullName>
        <ecNumber evidence="2">2.7.11.1</ecNumber>
    </recommendedName>
</protein>
<proteinExistence type="inferred from homology"/>
<dbReference type="PANTHER" id="PTHR45723">
    <property type="entry name" value="SERINE/THREONINE-PROTEIN KINASE RIO1"/>
    <property type="match status" value="1"/>
</dbReference>
<evidence type="ECO:0000256" key="6">
    <source>
        <dbReference type="ARBA" id="ARBA00022741"/>
    </source>
</evidence>
<dbReference type="Gene3D" id="1.10.510.10">
    <property type="entry name" value="Transferase(Phosphotransferase) domain 1"/>
    <property type="match status" value="1"/>
</dbReference>
<reference evidence="13" key="2">
    <citation type="submission" date="2021-05" db="EMBL/GenBank/DDBJ databases">
        <title>Protein family content uncovers lineage relationships and bacterial pathway maintenance mechanisms in DPANN archaea.</title>
        <authorList>
            <person name="Castelle C.J."/>
            <person name="Meheust R."/>
            <person name="Jaffe A.L."/>
            <person name="Seitz K."/>
            <person name="Gong X."/>
            <person name="Baker B.J."/>
            <person name="Banfield J.F."/>
        </authorList>
    </citation>
    <scope>NUCLEOTIDE SEQUENCE</scope>
    <source>
        <strain evidence="13">RIFCSPHIGHO2_01_FULL_AR10_44_11</strain>
    </source>
</reference>
<evidence type="ECO:0000313" key="13">
    <source>
        <dbReference type="EMBL" id="MBS3057630.1"/>
    </source>
</evidence>
<comment type="catalytic activity">
    <reaction evidence="10">
        <text>L-threonyl-[protein] + ATP = O-phospho-L-threonyl-[protein] + ADP + H(+)</text>
        <dbReference type="Rhea" id="RHEA:46608"/>
        <dbReference type="Rhea" id="RHEA-COMP:11060"/>
        <dbReference type="Rhea" id="RHEA-COMP:11605"/>
        <dbReference type="ChEBI" id="CHEBI:15378"/>
        <dbReference type="ChEBI" id="CHEBI:30013"/>
        <dbReference type="ChEBI" id="CHEBI:30616"/>
        <dbReference type="ChEBI" id="CHEBI:61977"/>
        <dbReference type="ChEBI" id="CHEBI:456216"/>
        <dbReference type="EC" id="2.7.11.1"/>
    </reaction>
</comment>
<keyword evidence="4" id="KW-0808">Transferase</keyword>
<evidence type="ECO:0000256" key="3">
    <source>
        <dbReference type="ARBA" id="ARBA00022527"/>
    </source>
</evidence>
<dbReference type="GO" id="GO:0004674">
    <property type="term" value="F:protein serine/threonine kinase activity"/>
    <property type="evidence" value="ECO:0007669"/>
    <property type="project" value="UniProtKB-KW"/>
</dbReference>
<keyword evidence="8" id="KW-0067">ATP-binding</keyword>
<dbReference type="InterPro" id="IPR051272">
    <property type="entry name" value="RIO-type_Ser/Thr_kinase"/>
</dbReference>
<dbReference type="GO" id="GO:0046872">
    <property type="term" value="F:metal ion binding"/>
    <property type="evidence" value="ECO:0007669"/>
    <property type="project" value="UniProtKB-KW"/>
</dbReference>
<dbReference type="EC" id="2.7.11.1" evidence="2"/>
<evidence type="ECO:0000256" key="10">
    <source>
        <dbReference type="ARBA" id="ARBA00047899"/>
    </source>
</evidence>
<dbReference type="Gene3D" id="3.30.200.20">
    <property type="entry name" value="Phosphorylase Kinase, domain 1"/>
    <property type="match status" value="1"/>
</dbReference>
<organism evidence="13 14">
    <name type="scientific">Candidatus Iainarchaeum sp</name>
    <dbReference type="NCBI Taxonomy" id="3101447"/>
    <lineage>
        <taxon>Archaea</taxon>
        <taxon>Candidatus Iainarchaeota</taxon>
        <taxon>Candidatus Iainarchaeia</taxon>
        <taxon>Candidatus Iainarchaeales</taxon>
        <taxon>Candidatus Iainarchaeaceae</taxon>
        <taxon>Candidatus Iainarchaeum</taxon>
    </lineage>
</organism>
<keyword evidence="5" id="KW-0479">Metal-binding</keyword>
<evidence type="ECO:0000256" key="7">
    <source>
        <dbReference type="ARBA" id="ARBA00022777"/>
    </source>
</evidence>
<sequence length="232" mass="26502">MFDESTILAVHALAKKGIFNVLEFPISSGKEAVVFRAIDASKNYKAIKIYKIETSGFRHMMDYLKGDPRFKNIKNEKRNIVHAWTKKEFANLRLATSVGARVPMPYAYYENVLAMEFIGKEGIPSNTLRETKMDDYSWAYEALVENIAKLLYKAELVFADLSEYNILVNAEKENAPEIVLIDIGQAVLTSHPKAEEFFMRDMRNVANYFTRIGVKKSADELVEDVKAIKDKI</sequence>
<dbReference type="InterPro" id="IPR011009">
    <property type="entry name" value="Kinase-like_dom_sf"/>
</dbReference>
<dbReference type="InterPro" id="IPR000687">
    <property type="entry name" value="RIO_kinase"/>
</dbReference>
<dbReference type="EMBL" id="JAGVWD010000048">
    <property type="protein sequence ID" value="MBS3057630.1"/>
    <property type="molecule type" value="Genomic_DNA"/>
</dbReference>
<evidence type="ECO:0000256" key="4">
    <source>
        <dbReference type="ARBA" id="ARBA00022679"/>
    </source>
</evidence>
<reference evidence="13" key="1">
    <citation type="submission" date="2021-03" db="EMBL/GenBank/DDBJ databases">
        <authorList>
            <person name="Jaffe A."/>
        </authorList>
    </citation>
    <scope>NUCLEOTIDE SEQUENCE</scope>
    <source>
        <strain evidence="13">RIFCSPHIGHO2_01_FULL_AR10_44_11</strain>
    </source>
</reference>
<dbReference type="InterPro" id="IPR018934">
    <property type="entry name" value="RIO_dom"/>
</dbReference>
<gene>
    <name evidence="13" type="ORF">J4415_03300</name>
</gene>
<comment type="similarity">
    <text evidence="1">Belongs to the protein kinase superfamily. RIO-type Ser/Thr kinase family.</text>
</comment>
<evidence type="ECO:0000256" key="5">
    <source>
        <dbReference type="ARBA" id="ARBA00022723"/>
    </source>
</evidence>
<dbReference type="CDD" id="cd05145">
    <property type="entry name" value="RIO1_like"/>
    <property type="match status" value="1"/>
</dbReference>
<comment type="catalytic activity">
    <reaction evidence="11">
        <text>L-seryl-[protein] + ATP = O-phospho-L-seryl-[protein] + ADP + H(+)</text>
        <dbReference type="Rhea" id="RHEA:17989"/>
        <dbReference type="Rhea" id="RHEA-COMP:9863"/>
        <dbReference type="Rhea" id="RHEA-COMP:11604"/>
        <dbReference type="ChEBI" id="CHEBI:15378"/>
        <dbReference type="ChEBI" id="CHEBI:29999"/>
        <dbReference type="ChEBI" id="CHEBI:30616"/>
        <dbReference type="ChEBI" id="CHEBI:83421"/>
        <dbReference type="ChEBI" id="CHEBI:456216"/>
        <dbReference type="EC" id="2.7.11.1"/>
    </reaction>
</comment>
<keyword evidence="9" id="KW-0460">Magnesium</keyword>
<dbReference type="GO" id="GO:0005524">
    <property type="term" value="F:ATP binding"/>
    <property type="evidence" value="ECO:0007669"/>
    <property type="project" value="UniProtKB-KW"/>
</dbReference>
<keyword evidence="3" id="KW-0723">Serine/threonine-protein kinase</keyword>
<evidence type="ECO:0000256" key="11">
    <source>
        <dbReference type="ARBA" id="ARBA00048679"/>
    </source>
</evidence>
<keyword evidence="7 13" id="KW-0418">Kinase</keyword>
<dbReference type="Pfam" id="PF01163">
    <property type="entry name" value="RIO1"/>
    <property type="match status" value="1"/>
</dbReference>
<dbReference type="SMART" id="SM00090">
    <property type="entry name" value="RIO"/>
    <property type="match status" value="1"/>
</dbReference>
<evidence type="ECO:0000256" key="9">
    <source>
        <dbReference type="ARBA" id="ARBA00022842"/>
    </source>
</evidence>